<dbReference type="GO" id="GO:0005840">
    <property type="term" value="C:ribosome"/>
    <property type="evidence" value="ECO:0007669"/>
    <property type="project" value="UniProtKB-KW"/>
</dbReference>
<dbReference type="EMBL" id="MK096442">
    <property type="protein sequence ID" value="QDE13424.1"/>
    <property type="molecule type" value="Genomic_DNA"/>
</dbReference>
<dbReference type="GeneID" id="40868079"/>
<keyword evidence="1" id="KW-0689">Ribosomal protein</keyword>
<dbReference type="RefSeq" id="YP_009676546.1">
    <property type="nucleotide sequence ID" value="NC_043922.1"/>
</dbReference>
<keyword evidence="1" id="KW-0934">Plastid</keyword>
<geneLocation type="chloroplast" evidence="1"/>
<dbReference type="AlphaFoldDB" id="A0A4Y5WZK5"/>
<accession>A0A4Y5WZK5</accession>
<protein>
    <submittedName>
        <fullName evidence="1">Ribosomal protein L36</fullName>
    </submittedName>
</protein>
<reference evidence="1" key="2">
    <citation type="journal article" date="2019" name="Acta Pharm. Sin. B (APSB)">
        <title>Complete chloroplast genome of Allium chinense: comparative genomic and phylogenetic analysis.</title>
        <authorList>
            <person name="Yang Q.-Q."/>
            <person name="Jiang M."/>
            <person name="Wang L.-Q."/>
            <person name="Chen H.-M."/>
            <person name="Liu C."/>
            <person name="Huang L.-F."/>
        </authorList>
    </citation>
    <scope>NUCLEOTIDE SEQUENCE</scope>
</reference>
<gene>
    <name evidence="1" type="primary">rpl36</name>
</gene>
<reference evidence="1" key="1">
    <citation type="submission" date="2018-10" db="EMBL/GenBank/DDBJ databases">
        <authorList>
            <person name="Liu C.L."/>
        </authorList>
    </citation>
    <scope>NUCLEOTIDE SEQUENCE</scope>
</reference>
<keyword evidence="1" id="KW-0687">Ribonucleoprotein</keyword>
<evidence type="ECO:0000313" key="1">
    <source>
        <dbReference type="EMBL" id="QDE13424.1"/>
    </source>
</evidence>
<organism evidence="1">
    <name type="scientific">Allium chinense</name>
    <dbReference type="NCBI Taxonomy" id="130426"/>
    <lineage>
        <taxon>Eukaryota</taxon>
        <taxon>Viridiplantae</taxon>
        <taxon>Streptophyta</taxon>
        <taxon>Embryophyta</taxon>
        <taxon>Tracheophyta</taxon>
        <taxon>Spermatophyta</taxon>
        <taxon>Magnoliopsida</taxon>
        <taxon>Liliopsida</taxon>
        <taxon>Asparagales</taxon>
        <taxon>Amaryllidaceae</taxon>
        <taxon>Allioideae</taxon>
        <taxon>Allieae</taxon>
        <taxon>Allium</taxon>
    </lineage>
</organism>
<name>A0A4Y5WZK5_9ASPA</name>
<sequence>MSRIGTNHYNSSAPTDQSTFFTNFTNRSPYFHISYSLL</sequence>
<proteinExistence type="predicted"/>
<keyword evidence="1" id="KW-0150">Chloroplast</keyword>